<name>A0ABT8MCF2_9EURY</name>
<comment type="similarity">
    <text evidence="2">Belongs to the tRNA methyltransferase O family.</text>
</comment>
<dbReference type="EMBL" id="VCYH01000008">
    <property type="protein sequence ID" value="MDN7025607.1"/>
    <property type="molecule type" value="Genomic_DNA"/>
</dbReference>
<dbReference type="InterPro" id="IPR036413">
    <property type="entry name" value="YaeB-like_sf"/>
</dbReference>
<dbReference type="Proteomes" id="UP001168338">
    <property type="component" value="Unassembled WGS sequence"/>
</dbReference>
<dbReference type="PANTHER" id="PTHR12818">
    <property type="entry name" value="TRNA (ADENINE(37)-N6)-METHYLTRANSFERASE"/>
    <property type="match status" value="1"/>
</dbReference>
<evidence type="ECO:0000259" key="3">
    <source>
        <dbReference type="PROSITE" id="PS51668"/>
    </source>
</evidence>
<evidence type="ECO:0000256" key="1">
    <source>
        <dbReference type="ARBA" id="ARBA00022691"/>
    </source>
</evidence>
<evidence type="ECO:0000313" key="4">
    <source>
        <dbReference type="EMBL" id="MDN7025607.1"/>
    </source>
</evidence>
<dbReference type="CDD" id="cd09281">
    <property type="entry name" value="UPF0066"/>
    <property type="match status" value="1"/>
</dbReference>
<dbReference type="Gene3D" id="2.40.30.70">
    <property type="entry name" value="YaeB-like"/>
    <property type="match status" value="1"/>
</dbReference>
<protein>
    <submittedName>
        <fullName evidence="4">tRNA (N6-threonylcarbamoyladenosine(37)-N6)-methyltransferase TrmO</fullName>
    </submittedName>
</protein>
<dbReference type="PANTHER" id="PTHR12818:SF0">
    <property type="entry name" value="TRNA (ADENINE(37)-N6)-METHYLTRANSFERASE"/>
    <property type="match status" value="1"/>
</dbReference>
<dbReference type="SUPFAM" id="SSF118196">
    <property type="entry name" value="YaeB-like"/>
    <property type="match status" value="1"/>
</dbReference>
<dbReference type="Pfam" id="PF01980">
    <property type="entry name" value="TrmO_N"/>
    <property type="match status" value="1"/>
</dbReference>
<evidence type="ECO:0000313" key="5">
    <source>
        <dbReference type="Proteomes" id="UP001168338"/>
    </source>
</evidence>
<organism evidence="4 5">
    <name type="scientific">Methanoculleus frigidifontis</name>
    <dbReference type="NCBI Taxonomy" id="2584085"/>
    <lineage>
        <taxon>Archaea</taxon>
        <taxon>Methanobacteriati</taxon>
        <taxon>Methanobacteriota</taxon>
        <taxon>Stenosarchaea group</taxon>
        <taxon>Methanomicrobia</taxon>
        <taxon>Methanomicrobiales</taxon>
        <taxon>Methanomicrobiaceae</taxon>
        <taxon>Methanoculleus</taxon>
    </lineage>
</organism>
<dbReference type="InterPro" id="IPR036414">
    <property type="entry name" value="YaeB_N_sf"/>
</dbReference>
<proteinExistence type="inferred from homology"/>
<reference evidence="4" key="1">
    <citation type="submission" date="2019-05" db="EMBL/GenBank/DDBJ databases">
        <title>Methanoculleus sp. FWC-SCC1, a methanogenic archaeon isolated from deep marine cold seep.</title>
        <authorList>
            <person name="Chen Y.-W."/>
            <person name="Chen S.-C."/>
            <person name="Teng N.-H."/>
            <person name="Lai M.-C."/>
        </authorList>
    </citation>
    <scope>NUCLEOTIDE SEQUENCE</scope>
    <source>
        <strain evidence="4">FWC-SCC1</strain>
    </source>
</reference>
<feature type="domain" description="TsaA-like" evidence="3">
    <location>
        <begin position="19"/>
        <end position="150"/>
    </location>
</feature>
<accession>A0ABT8MCF2</accession>
<dbReference type="NCBIfam" id="TIGR00104">
    <property type="entry name" value="tRNA_TsaA"/>
    <property type="match status" value="1"/>
</dbReference>
<keyword evidence="5" id="KW-1185">Reference proteome</keyword>
<sequence length="182" mass="20930">MIITMSRNIQDVKDMEIQYRPIGIIHSEFNEQEETPIQGIFNESVGRVEVFPEFAEGLADIEAFSHLILLYHFDRATGCTLLQKPFLDGKKARGIFAIRHFNRPNPIGLSIVRLLGVNGNVLEIKGVDVLNGTPLLDIKPYVHRFDHREEVQSGWVDDQHIDDIAEWNSTPRALRDRERTNR</sequence>
<comment type="caution">
    <text evidence="4">The sequence shown here is derived from an EMBL/GenBank/DDBJ whole genome shotgun (WGS) entry which is preliminary data.</text>
</comment>
<keyword evidence="1" id="KW-0949">S-adenosyl-L-methionine</keyword>
<dbReference type="PROSITE" id="PS51668">
    <property type="entry name" value="TSAA_2"/>
    <property type="match status" value="1"/>
</dbReference>
<evidence type="ECO:0000256" key="2">
    <source>
        <dbReference type="ARBA" id="ARBA00033753"/>
    </source>
</evidence>
<dbReference type="InterPro" id="IPR023370">
    <property type="entry name" value="TrmO-like_N"/>
</dbReference>
<gene>
    <name evidence="4" type="primary">tsaA</name>
    <name evidence="4" type="ORF">FGU65_12015</name>
</gene>
<dbReference type="InterPro" id="IPR040372">
    <property type="entry name" value="YaeB-like"/>
</dbReference>